<feature type="region of interest" description="Disordered" evidence="1">
    <location>
        <begin position="1"/>
        <end position="41"/>
    </location>
</feature>
<dbReference type="InterPro" id="IPR036390">
    <property type="entry name" value="WH_DNA-bd_sf"/>
</dbReference>
<dbReference type="PANTHER" id="PTHR33164:SF57">
    <property type="entry name" value="MARR-FAMILY TRANSCRIPTIONAL REGULATOR"/>
    <property type="match status" value="1"/>
</dbReference>
<dbReference type="GO" id="GO:0006950">
    <property type="term" value="P:response to stress"/>
    <property type="evidence" value="ECO:0007669"/>
    <property type="project" value="TreeGrafter"/>
</dbReference>
<dbReference type="InterPro" id="IPR039422">
    <property type="entry name" value="MarR/SlyA-like"/>
</dbReference>
<dbReference type="PANTHER" id="PTHR33164">
    <property type="entry name" value="TRANSCRIPTIONAL REGULATOR, MARR FAMILY"/>
    <property type="match status" value="1"/>
</dbReference>
<protein>
    <submittedName>
        <fullName evidence="3">MarR family transcriptional regulator</fullName>
    </submittedName>
</protein>
<name>A0A7K1FNE3_9ACTN</name>
<gene>
    <name evidence="3" type="ORF">GIS00_16830</name>
</gene>
<evidence type="ECO:0000256" key="1">
    <source>
        <dbReference type="SAM" id="MobiDB-lite"/>
    </source>
</evidence>
<dbReference type="Pfam" id="PF01047">
    <property type="entry name" value="MarR"/>
    <property type="match status" value="1"/>
</dbReference>
<reference evidence="3 4" key="1">
    <citation type="submission" date="2019-11" db="EMBL/GenBank/DDBJ databases">
        <authorList>
            <person name="Jiang L.-Q."/>
        </authorList>
    </citation>
    <scope>NUCLEOTIDE SEQUENCE [LARGE SCALE GENOMIC DNA]</scope>
    <source>
        <strain evidence="3 4">YIM 132087</strain>
    </source>
</reference>
<organism evidence="3 4">
    <name type="scientific">Nakamurella alba</name>
    <dbReference type="NCBI Taxonomy" id="2665158"/>
    <lineage>
        <taxon>Bacteria</taxon>
        <taxon>Bacillati</taxon>
        <taxon>Actinomycetota</taxon>
        <taxon>Actinomycetes</taxon>
        <taxon>Nakamurellales</taxon>
        <taxon>Nakamurellaceae</taxon>
        <taxon>Nakamurella</taxon>
    </lineage>
</organism>
<evidence type="ECO:0000313" key="3">
    <source>
        <dbReference type="EMBL" id="MTD15600.1"/>
    </source>
</evidence>
<proteinExistence type="predicted"/>
<keyword evidence="4" id="KW-1185">Reference proteome</keyword>
<accession>A0A7K1FNE3</accession>
<dbReference type="EMBL" id="WLYK01000006">
    <property type="protein sequence ID" value="MTD15600.1"/>
    <property type="molecule type" value="Genomic_DNA"/>
</dbReference>
<evidence type="ECO:0000313" key="4">
    <source>
        <dbReference type="Proteomes" id="UP000460221"/>
    </source>
</evidence>
<dbReference type="InterPro" id="IPR036388">
    <property type="entry name" value="WH-like_DNA-bd_sf"/>
</dbReference>
<dbReference type="AlphaFoldDB" id="A0A7K1FNE3"/>
<feature type="compositionally biased region" description="Basic and acidic residues" evidence="1">
    <location>
        <begin position="218"/>
        <end position="227"/>
    </location>
</feature>
<dbReference type="SMART" id="SM00347">
    <property type="entry name" value="HTH_MARR"/>
    <property type="match status" value="1"/>
</dbReference>
<dbReference type="PROSITE" id="PS50995">
    <property type="entry name" value="HTH_MARR_2"/>
    <property type="match status" value="1"/>
</dbReference>
<dbReference type="InterPro" id="IPR000835">
    <property type="entry name" value="HTH_MarR-typ"/>
</dbReference>
<sequence>MGCRKQPSVAHLFSTAREQTRRSRRNVHDRTNDEAQRSGPSPALCSELLQALSQLNRTRKHIVGDSPRVHFTSLITLYTVQELRRTRISGLAERLMIDLSAASRQVSVLENDGLLRRIRDESDHRACLVELTADGEQLLAEYQRDSGRAVAGRLTDWTDDQVERMTAELQRLTTSLCSDPAAGPGHGPGSRRSPDQHQEPPHQEQAQEPPAPTSTPVHHPELESVIA</sequence>
<dbReference type="SUPFAM" id="SSF46785">
    <property type="entry name" value="Winged helix' DNA-binding domain"/>
    <property type="match status" value="1"/>
</dbReference>
<comment type="caution">
    <text evidence="3">The sequence shown here is derived from an EMBL/GenBank/DDBJ whole genome shotgun (WGS) entry which is preliminary data.</text>
</comment>
<dbReference type="Proteomes" id="UP000460221">
    <property type="component" value="Unassembled WGS sequence"/>
</dbReference>
<feature type="domain" description="HTH marR-type" evidence="2">
    <location>
        <begin position="41"/>
        <end position="174"/>
    </location>
</feature>
<dbReference type="Gene3D" id="1.10.10.10">
    <property type="entry name" value="Winged helix-like DNA-binding domain superfamily/Winged helix DNA-binding domain"/>
    <property type="match status" value="1"/>
</dbReference>
<feature type="region of interest" description="Disordered" evidence="1">
    <location>
        <begin position="174"/>
        <end position="227"/>
    </location>
</feature>
<dbReference type="GO" id="GO:0003700">
    <property type="term" value="F:DNA-binding transcription factor activity"/>
    <property type="evidence" value="ECO:0007669"/>
    <property type="project" value="InterPro"/>
</dbReference>
<dbReference type="PRINTS" id="PR00598">
    <property type="entry name" value="HTHMARR"/>
</dbReference>
<feature type="compositionally biased region" description="Basic and acidic residues" evidence="1">
    <location>
        <begin position="18"/>
        <end position="36"/>
    </location>
</feature>
<feature type="compositionally biased region" description="Basic and acidic residues" evidence="1">
    <location>
        <begin position="192"/>
        <end position="202"/>
    </location>
</feature>
<evidence type="ECO:0000259" key="2">
    <source>
        <dbReference type="PROSITE" id="PS50995"/>
    </source>
</evidence>